<organism evidence="1 2">
    <name type="scientific">Candidatus Paracaedimonas acanthamoebae</name>
    <dbReference type="NCBI Taxonomy" id="244581"/>
    <lineage>
        <taxon>Bacteria</taxon>
        <taxon>Pseudomonadati</taxon>
        <taxon>Pseudomonadota</taxon>
        <taxon>Alphaproteobacteria</taxon>
        <taxon>Holosporales</taxon>
        <taxon>Caedimonadaceae</taxon>
        <taxon>Candidatus Paracaedimonas</taxon>
    </lineage>
</organism>
<dbReference type="EMBL" id="JAFKGL010000010">
    <property type="protein sequence ID" value="MBN9412319.1"/>
    <property type="molecule type" value="Genomic_DNA"/>
</dbReference>
<sequence>MKIYKKLLLSFILLSFFSINGWTTYSKLEELPPEVLRRVCSYLKEQENGVVRQTAPIMQIKMEAAYVNYLNQVIHRFSLNEDETDGFPEPDLSTKYTHQIMRTHYQYAFVPDKSPMRTSLSRIYKRIGLYDFLKDEARDWSKILFKSLFDQEMPEDKFEVALNLLTACLPVNHIYAGKEVEDPGPLLREFREKYGSSLQEELEFMKEHSKYFLVGVDEDASVLDNHSHTIIVNQSQSQTLHNLQKFLTKGHGHTIIYNADQEVVDIPTPPENIGKLILTNGNNKSRSIGDNFLFGCTGLTSFSTCGLTNLRSIGDNFLAFCYSLTSFNSHGLTKLKSIGNNFLSYCKSLVSLGTRGLNNLRSIGDKFLYQSSSVTPFDTRDLNNLRSIGNTFCYDCTSVTSFDTHGLTNLRTIGHLFFCSDSPFLSFDTRGLINLRSIGNDFLFNRTGLISFSTCGLTNLISIGSNFLSGCTDLTSFSTNGLTNLISIGNNFLSRCTGLTSFSTSGLTNLILIGDNFLSRCTGLKLQGEELKREILERNKKILLLSYFRPIY</sequence>
<dbReference type="InterPro" id="IPR032675">
    <property type="entry name" value="LRR_dom_sf"/>
</dbReference>
<protein>
    <submittedName>
        <fullName evidence="1">Uncharacterized protein</fullName>
    </submittedName>
</protein>
<accession>A0A8J7TUU8</accession>
<dbReference type="Gene3D" id="3.80.10.10">
    <property type="entry name" value="Ribonuclease Inhibitor"/>
    <property type="match status" value="1"/>
</dbReference>
<evidence type="ECO:0000313" key="1">
    <source>
        <dbReference type="EMBL" id="MBN9412319.1"/>
    </source>
</evidence>
<name>A0A8J7TUU8_9PROT</name>
<dbReference type="SUPFAM" id="SSF52058">
    <property type="entry name" value="L domain-like"/>
    <property type="match status" value="1"/>
</dbReference>
<gene>
    <name evidence="1" type="ORF">J0H12_00120</name>
</gene>
<proteinExistence type="predicted"/>
<evidence type="ECO:0000313" key="2">
    <source>
        <dbReference type="Proteomes" id="UP000664414"/>
    </source>
</evidence>
<comment type="caution">
    <text evidence="1">The sequence shown here is derived from an EMBL/GenBank/DDBJ whole genome shotgun (WGS) entry which is preliminary data.</text>
</comment>
<dbReference type="AlphaFoldDB" id="A0A8J7TUU8"/>
<dbReference type="Proteomes" id="UP000664414">
    <property type="component" value="Unassembled WGS sequence"/>
</dbReference>
<reference evidence="1" key="1">
    <citation type="submission" date="2021-02" db="EMBL/GenBank/DDBJ databases">
        <title>Thiocyanate and organic carbon inputs drive convergent selection for specific autotrophic Afipia and Thiobacillus strains within complex microbiomes.</title>
        <authorList>
            <person name="Huddy R.J."/>
            <person name="Sachdeva R."/>
            <person name="Kadzinga F."/>
            <person name="Kantor R.S."/>
            <person name="Harrison S.T.L."/>
            <person name="Banfield J.F."/>
        </authorList>
    </citation>
    <scope>NUCLEOTIDE SEQUENCE</scope>
    <source>
        <strain evidence="1">SCN18_10_11_15_R4_P_38_20</strain>
    </source>
</reference>